<evidence type="ECO:0000313" key="2">
    <source>
        <dbReference type="EMBL" id="ABM93366.1"/>
    </source>
</evidence>
<evidence type="ECO:0000313" key="3">
    <source>
        <dbReference type="Proteomes" id="UP000000366"/>
    </source>
</evidence>
<keyword evidence="1" id="KW-0732">Signal</keyword>
<proteinExistence type="predicted"/>
<dbReference type="STRING" id="420662.Mpe_A0404"/>
<name>A2SCS7_METPP</name>
<dbReference type="Proteomes" id="UP000000366">
    <property type="component" value="Chromosome"/>
</dbReference>
<feature type="signal peptide" evidence="1">
    <location>
        <begin position="1"/>
        <end position="20"/>
    </location>
</feature>
<dbReference type="PROSITE" id="PS51257">
    <property type="entry name" value="PROKAR_LIPOPROTEIN"/>
    <property type="match status" value="1"/>
</dbReference>
<keyword evidence="3" id="KW-1185">Reference proteome</keyword>
<dbReference type="HOGENOM" id="CLU_1276414_0_0_4"/>
<dbReference type="RefSeq" id="WP_011828004.1">
    <property type="nucleotide sequence ID" value="NC_008825.1"/>
</dbReference>
<dbReference type="AlphaFoldDB" id="A2SCS7"/>
<organism evidence="2 3">
    <name type="scientific">Methylibium petroleiphilum (strain ATCC BAA-1232 / LMG 22953 / PM1)</name>
    <dbReference type="NCBI Taxonomy" id="420662"/>
    <lineage>
        <taxon>Bacteria</taxon>
        <taxon>Pseudomonadati</taxon>
        <taxon>Pseudomonadota</taxon>
        <taxon>Betaproteobacteria</taxon>
        <taxon>Burkholderiales</taxon>
        <taxon>Sphaerotilaceae</taxon>
        <taxon>Methylibium</taxon>
    </lineage>
</organism>
<accession>A2SCS7</accession>
<protein>
    <recommendedName>
        <fullName evidence="4">Lipoprotein</fullName>
    </recommendedName>
</protein>
<evidence type="ECO:0008006" key="4">
    <source>
        <dbReference type="Google" id="ProtNLM"/>
    </source>
</evidence>
<sequence>MIRRKLIIATGLLSFLVGCGTPVSRNTTPAALAEKAVIIVSVSHDVEFRAGANAIVHMDAESMSTQVLLKSVQEGLVVPVASDFSDRRGHLYVLEVEPGPHRFNGWQVVSGGMRIVRKEPVGDLTFDVKKGDVLYLGNIHSRLEDGHWVLGGRSARSGVPVVVDRSDQDIPLAEAKIPALAGKVQSAVLPVGLWARSLSNDARSVAPIVVPPPIRK</sequence>
<reference evidence="2 3" key="1">
    <citation type="journal article" date="2007" name="J. Bacteriol.">
        <title>Whole-genome analysis of the methyl tert-butyl ether-degrading beta-proteobacterium Methylibium petroleiphilum PM1.</title>
        <authorList>
            <person name="Kane S.R."/>
            <person name="Chakicherla A.Y."/>
            <person name="Chain P.S.G."/>
            <person name="Schmidt R."/>
            <person name="Shin M.W."/>
            <person name="Legler T.C."/>
            <person name="Scow K.M."/>
            <person name="Larimer F.W."/>
            <person name="Lucas S.M."/>
            <person name="Richardson P.M."/>
            <person name="Hristova K.R."/>
        </authorList>
    </citation>
    <scope>NUCLEOTIDE SEQUENCE [LARGE SCALE GENOMIC DNA]</scope>
    <source>
        <strain evidence="3">ATCC BAA-1232 / LMG 22953 / PM1</strain>
    </source>
</reference>
<feature type="chain" id="PRO_5002646297" description="Lipoprotein" evidence="1">
    <location>
        <begin position="21"/>
        <end position="216"/>
    </location>
</feature>
<dbReference type="EMBL" id="CP000555">
    <property type="protein sequence ID" value="ABM93366.1"/>
    <property type="molecule type" value="Genomic_DNA"/>
</dbReference>
<dbReference type="KEGG" id="mpt:Mpe_A0404"/>
<gene>
    <name evidence="2" type="ordered locus">Mpe_A0404</name>
</gene>
<evidence type="ECO:0000256" key="1">
    <source>
        <dbReference type="SAM" id="SignalP"/>
    </source>
</evidence>